<protein>
    <submittedName>
        <fullName evidence="2">Uncharacterized protein</fullName>
    </submittedName>
</protein>
<evidence type="ECO:0000256" key="1">
    <source>
        <dbReference type="SAM" id="MobiDB-lite"/>
    </source>
</evidence>
<keyword evidence="3" id="KW-1185">Reference proteome</keyword>
<proteinExistence type="predicted"/>
<dbReference type="EMBL" id="JFFI01001028">
    <property type="protein sequence ID" value="KXH63973.1"/>
    <property type="molecule type" value="Genomic_DNA"/>
</dbReference>
<name>A0A135UUA8_9PEZI</name>
<gene>
    <name evidence="2" type="ORF">CSAL01_02143</name>
</gene>
<reference evidence="2 3" key="1">
    <citation type="submission" date="2014-02" db="EMBL/GenBank/DDBJ databases">
        <title>The genome sequence of Colletotrichum salicis CBS 607.94.</title>
        <authorList>
            <person name="Baroncelli R."/>
            <person name="Thon M.R."/>
        </authorList>
    </citation>
    <scope>NUCLEOTIDE SEQUENCE [LARGE SCALE GENOMIC DNA]</scope>
    <source>
        <strain evidence="2 3">CBS 607.94</strain>
    </source>
</reference>
<feature type="region of interest" description="Disordered" evidence="1">
    <location>
        <begin position="118"/>
        <end position="140"/>
    </location>
</feature>
<evidence type="ECO:0000313" key="3">
    <source>
        <dbReference type="Proteomes" id="UP000070121"/>
    </source>
</evidence>
<comment type="caution">
    <text evidence="2">The sequence shown here is derived from an EMBL/GenBank/DDBJ whole genome shotgun (WGS) entry which is preliminary data.</text>
</comment>
<organism evidence="2 3">
    <name type="scientific">Colletotrichum salicis</name>
    <dbReference type="NCBI Taxonomy" id="1209931"/>
    <lineage>
        <taxon>Eukaryota</taxon>
        <taxon>Fungi</taxon>
        <taxon>Dikarya</taxon>
        <taxon>Ascomycota</taxon>
        <taxon>Pezizomycotina</taxon>
        <taxon>Sordariomycetes</taxon>
        <taxon>Hypocreomycetidae</taxon>
        <taxon>Glomerellales</taxon>
        <taxon>Glomerellaceae</taxon>
        <taxon>Colletotrichum</taxon>
        <taxon>Colletotrichum acutatum species complex</taxon>
    </lineage>
</organism>
<dbReference type="Proteomes" id="UP000070121">
    <property type="component" value="Unassembled WGS sequence"/>
</dbReference>
<sequence length="280" mass="31741">MTPVKKEDCEPEKNLGELFRKAALEYGMKLGGSTVVLPNGLAFVSSTRENMGRQVETIGNLFPSATQGNGFLVFDDNDVVAGLDLTPRRERRAPVGGIFVYYDKNIVAGLGPTAVNTTLGGRRSDDQQDSGNPSISMSRHDELRDECVKNMLRLKHKLHFFKDSRLPTVYFYDLRESRYNRLTLAEERDERDRSPPASRTSLRDIYARGDSREACRAYLKRKDVLPNSGDIWRKPHLSDENQRGEDDSDTGLRYGYGHVSRFGNAINESLWDIKFKTALR</sequence>
<dbReference type="AlphaFoldDB" id="A0A135UUA8"/>
<evidence type="ECO:0000313" key="2">
    <source>
        <dbReference type="EMBL" id="KXH63973.1"/>
    </source>
</evidence>
<accession>A0A135UUA8</accession>